<dbReference type="OrthoDB" id="1466693at2"/>
<dbReference type="EMBL" id="FUYV01000001">
    <property type="protein sequence ID" value="SKB28637.1"/>
    <property type="molecule type" value="Genomic_DNA"/>
</dbReference>
<evidence type="ECO:0000256" key="1">
    <source>
        <dbReference type="SAM" id="SignalP"/>
    </source>
</evidence>
<dbReference type="AlphaFoldDB" id="A0A1T5A1J9"/>
<gene>
    <name evidence="2" type="ORF">SAMN03080601_00014</name>
</gene>
<dbReference type="KEGG" id="asx:CDL62_07110"/>
<evidence type="ECO:0000313" key="2">
    <source>
        <dbReference type="EMBL" id="SKB28637.1"/>
    </source>
</evidence>
<dbReference type="RefSeq" id="WP_079555816.1">
    <property type="nucleotide sequence ID" value="NZ_CP021904.1"/>
</dbReference>
<dbReference type="STRING" id="889453.SAMN03080601_00014"/>
<feature type="signal peptide" evidence="1">
    <location>
        <begin position="1"/>
        <end position="19"/>
    </location>
</feature>
<feature type="chain" id="PRO_5010551070" evidence="1">
    <location>
        <begin position="20"/>
        <end position="261"/>
    </location>
</feature>
<keyword evidence="1" id="KW-0732">Signal</keyword>
<evidence type="ECO:0000313" key="3">
    <source>
        <dbReference type="Proteomes" id="UP000191055"/>
    </source>
</evidence>
<accession>A0A1T5A1J9</accession>
<keyword evidence="3" id="KW-1185">Reference proteome</keyword>
<reference evidence="2 3" key="1">
    <citation type="submission" date="2017-02" db="EMBL/GenBank/DDBJ databases">
        <authorList>
            <person name="Peterson S.W."/>
        </authorList>
    </citation>
    <scope>NUCLEOTIDE SEQUENCE [LARGE SCALE GENOMIC DNA]</scope>
    <source>
        <strain evidence="2 3">DSM 24412</strain>
    </source>
</reference>
<dbReference type="Proteomes" id="UP000191055">
    <property type="component" value="Unassembled WGS sequence"/>
</dbReference>
<protein>
    <submittedName>
        <fullName evidence="2">Uncharacterized protein</fullName>
    </submittedName>
</protein>
<organism evidence="2 3">
    <name type="scientific">Alkalitalea saponilacus</name>
    <dbReference type="NCBI Taxonomy" id="889453"/>
    <lineage>
        <taxon>Bacteria</taxon>
        <taxon>Pseudomonadati</taxon>
        <taxon>Bacteroidota</taxon>
        <taxon>Bacteroidia</taxon>
        <taxon>Marinilabiliales</taxon>
        <taxon>Marinilabiliaceae</taxon>
        <taxon>Alkalitalea</taxon>
    </lineage>
</organism>
<proteinExistence type="predicted"/>
<name>A0A1T5A1J9_9BACT</name>
<sequence>MKKILLFMLLVVNSTMLPAGQIELRGTYQGENLYIKNPFAATGVGFCVYEVTVNGMTTTDEINSSAFEVDLSVFGFRLGEPITIRVNYKEGCTPNILNADVLNARATFVAEGLHIENGKLIWNTRNETGPLPFIIEQFRWNKWVETGRVDGKGVPGQHTYSAEVRLHAGTNRFRIRQVDSRGNRRLSGEITYTSNKQPVTFNITSDGNYIRFSEPTLYELFDGFGRIVVRGFGDRLQVANLERGNYYLNYGNTMEVFNKRR</sequence>